<dbReference type="InterPro" id="IPR013655">
    <property type="entry name" value="PAS_fold_3"/>
</dbReference>
<reference evidence="13 14" key="1">
    <citation type="submission" date="2017-01" db="EMBL/GenBank/DDBJ databases">
        <title>Complete genome sequence of esterase-producing bacterium Croceicoccus marinus E4A9.</title>
        <authorList>
            <person name="Wu Y.-H."/>
            <person name="Cheng H."/>
            <person name="Xu L."/>
            <person name="Huo Y.-Y."/>
            <person name="Wang C.-S."/>
            <person name="Xu X.-W."/>
        </authorList>
    </citation>
    <scope>NUCLEOTIDE SEQUENCE [LARGE SCALE GENOMIC DNA]</scope>
    <source>
        <strain evidence="13 14">E4A9</strain>
    </source>
</reference>
<comment type="catalytic activity">
    <reaction evidence="1">
        <text>ATP + protein L-histidine = ADP + protein N-phospho-L-histidine.</text>
        <dbReference type="EC" id="2.7.13.3"/>
    </reaction>
</comment>
<evidence type="ECO:0000256" key="8">
    <source>
        <dbReference type="ARBA" id="ARBA00022741"/>
    </source>
</evidence>
<dbReference type="EC" id="2.7.13.3" evidence="2"/>
<evidence type="ECO:0000259" key="12">
    <source>
        <dbReference type="PROSITE" id="PS50113"/>
    </source>
</evidence>
<dbReference type="PROSITE" id="PS50113">
    <property type="entry name" value="PAC"/>
    <property type="match status" value="1"/>
</dbReference>
<dbReference type="GO" id="GO:0005524">
    <property type="term" value="F:ATP binding"/>
    <property type="evidence" value="ECO:0007669"/>
    <property type="project" value="UniProtKB-KW"/>
</dbReference>
<evidence type="ECO:0000256" key="5">
    <source>
        <dbReference type="ARBA" id="ARBA00022643"/>
    </source>
</evidence>
<dbReference type="Proteomes" id="UP000195807">
    <property type="component" value="Chromosome"/>
</dbReference>
<dbReference type="PANTHER" id="PTHR41523:SF8">
    <property type="entry name" value="ETHYLENE RESPONSE SENSOR PROTEIN"/>
    <property type="match status" value="1"/>
</dbReference>
<gene>
    <name evidence="13" type="ORF">A9D14_03505</name>
</gene>
<keyword evidence="6" id="KW-0808">Transferase</keyword>
<keyword evidence="14" id="KW-1185">Reference proteome</keyword>
<evidence type="ECO:0000256" key="9">
    <source>
        <dbReference type="ARBA" id="ARBA00022777"/>
    </source>
</evidence>
<dbReference type="OrthoDB" id="136506at2"/>
<accession>A0A1Z1F9D7</accession>
<dbReference type="GO" id="GO:0004673">
    <property type="term" value="F:protein histidine kinase activity"/>
    <property type="evidence" value="ECO:0007669"/>
    <property type="project" value="UniProtKB-EC"/>
</dbReference>
<evidence type="ECO:0000313" key="13">
    <source>
        <dbReference type="EMBL" id="ARU15411.1"/>
    </source>
</evidence>
<dbReference type="Pfam" id="PF07536">
    <property type="entry name" value="HWE_HK"/>
    <property type="match status" value="1"/>
</dbReference>
<keyword evidence="4" id="KW-0285">Flavoprotein</keyword>
<dbReference type="RefSeq" id="WP_066842975.1">
    <property type="nucleotide sequence ID" value="NZ_CP019602.1"/>
</dbReference>
<dbReference type="InterPro" id="IPR011102">
    <property type="entry name" value="Sig_transdc_His_kinase_HWE"/>
</dbReference>
<dbReference type="EMBL" id="CP019602">
    <property type="protein sequence ID" value="ARU15411.1"/>
    <property type="molecule type" value="Genomic_DNA"/>
</dbReference>
<keyword evidence="9" id="KW-0418">Kinase</keyword>
<dbReference type="InterPro" id="IPR000014">
    <property type="entry name" value="PAS"/>
</dbReference>
<proteinExistence type="predicted"/>
<dbReference type="AlphaFoldDB" id="A0A1Z1F9D7"/>
<evidence type="ECO:0000256" key="4">
    <source>
        <dbReference type="ARBA" id="ARBA00022630"/>
    </source>
</evidence>
<dbReference type="SMART" id="SM00911">
    <property type="entry name" value="HWE_HK"/>
    <property type="match status" value="1"/>
</dbReference>
<dbReference type="PANTHER" id="PTHR41523">
    <property type="entry name" value="TWO-COMPONENT SYSTEM SENSOR PROTEIN"/>
    <property type="match status" value="1"/>
</dbReference>
<dbReference type="InterPro" id="IPR036890">
    <property type="entry name" value="HATPase_C_sf"/>
</dbReference>
<keyword evidence="8" id="KW-0547">Nucleotide-binding</keyword>
<evidence type="ECO:0000256" key="6">
    <source>
        <dbReference type="ARBA" id="ARBA00022679"/>
    </source>
</evidence>
<evidence type="ECO:0000256" key="3">
    <source>
        <dbReference type="ARBA" id="ARBA00022553"/>
    </source>
</evidence>
<dbReference type="SUPFAM" id="SSF55785">
    <property type="entry name" value="PYP-like sensor domain (PAS domain)"/>
    <property type="match status" value="1"/>
</dbReference>
<name>A0A1Z1F9D7_9SPHN</name>
<evidence type="ECO:0000256" key="7">
    <source>
        <dbReference type="ARBA" id="ARBA00022737"/>
    </source>
</evidence>
<dbReference type="KEGG" id="cman:A9D14_03505"/>
<dbReference type="STRING" id="450378.GCA_001661675_00699"/>
<dbReference type="Pfam" id="PF08447">
    <property type="entry name" value="PAS_3"/>
    <property type="match status" value="1"/>
</dbReference>
<dbReference type="Gene3D" id="2.10.70.100">
    <property type="match status" value="1"/>
</dbReference>
<keyword evidence="11" id="KW-0843">Virulence</keyword>
<dbReference type="Gene3D" id="3.30.450.20">
    <property type="entry name" value="PAS domain"/>
    <property type="match status" value="1"/>
</dbReference>
<evidence type="ECO:0000256" key="2">
    <source>
        <dbReference type="ARBA" id="ARBA00012438"/>
    </source>
</evidence>
<keyword evidence="5" id="KW-0288">FMN</keyword>
<evidence type="ECO:0000256" key="11">
    <source>
        <dbReference type="ARBA" id="ARBA00023026"/>
    </source>
</evidence>
<feature type="domain" description="PAC" evidence="12">
    <location>
        <begin position="86"/>
        <end position="138"/>
    </location>
</feature>
<organism evidence="13 14">
    <name type="scientific">Croceicoccus marinus</name>
    <dbReference type="NCBI Taxonomy" id="450378"/>
    <lineage>
        <taxon>Bacteria</taxon>
        <taxon>Pseudomonadati</taxon>
        <taxon>Pseudomonadota</taxon>
        <taxon>Alphaproteobacteria</taxon>
        <taxon>Sphingomonadales</taxon>
        <taxon>Erythrobacteraceae</taxon>
        <taxon>Croceicoccus</taxon>
    </lineage>
</organism>
<dbReference type="SUPFAM" id="SSF55874">
    <property type="entry name" value="ATPase domain of HSP90 chaperone/DNA topoisomerase II/histidine kinase"/>
    <property type="match status" value="1"/>
</dbReference>
<dbReference type="InterPro" id="IPR035965">
    <property type="entry name" value="PAS-like_dom_sf"/>
</dbReference>
<protein>
    <recommendedName>
        <fullName evidence="2">histidine kinase</fullName>
        <ecNumber evidence="2">2.7.13.3</ecNumber>
    </recommendedName>
</protein>
<keyword evidence="7" id="KW-0677">Repeat</keyword>
<dbReference type="InterPro" id="IPR000700">
    <property type="entry name" value="PAS-assoc_C"/>
</dbReference>
<sequence>MPDLQPFENRSADHLRLVLESGQIGIWELELQSGLAVRNGTHDEIFGYDQPLASWSYGQFLDHVVDADRARVDDLQKTAVEESREWSFECQIRTFRGDIRWIRAAGCPLKDAEARIVKLIGHVIDITDSKESQARLRLITSELNHRVRNMLSMIKSLVRMSARGATDISQFARSLEGRVGALARTHQLLIAHSPDSMKPSAILKAELSAFRGYEGRFDIAVSDEAALSASASQGLSLIFHELVTNAVRYGALSVESGRVEVRIARSDGAVEVSWKECGGPAVSPDRTEGFGSVLIARALAADGTSELNFAPSGVECHIVLDVA</sequence>
<dbReference type="Gene3D" id="3.30.565.10">
    <property type="entry name" value="Histidine kinase-like ATPase, C-terminal domain"/>
    <property type="match status" value="1"/>
</dbReference>
<dbReference type="NCBIfam" id="TIGR00229">
    <property type="entry name" value="sensory_box"/>
    <property type="match status" value="1"/>
</dbReference>
<evidence type="ECO:0000313" key="14">
    <source>
        <dbReference type="Proteomes" id="UP000195807"/>
    </source>
</evidence>
<evidence type="ECO:0000256" key="1">
    <source>
        <dbReference type="ARBA" id="ARBA00000085"/>
    </source>
</evidence>
<keyword evidence="3" id="KW-0597">Phosphoprotein</keyword>
<evidence type="ECO:0000256" key="10">
    <source>
        <dbReference type="ARBA" id="ARBA00022840"/>
    </source>
</evidence>
<keyword evidence="10" id="KW-0067">ATP-binding</keyword>